<feature type="modified residue" description="4-aspartylphosphate" evidence="2">
    <location>
        <position position="51"/>
    </location>
</feature>
<feature type="domain" description="Response regulatory" evidence="4">
    <location>
        <begin position="2"/>
        <end position="116"/>
    </location>
</feature>
<evidence type="ECO:0000259" key="4">
    <source>
        <dbReference type="PROSITE" id="PS50110"/>
    </source>
</evidence>
<dbReference type="GO" id="GO:0006355">
    <property type="term" value="P:regulation of DNA-templated transcription"/>
    <property type="evidence" value="ECO:0007669"/>
    <property type="project" value="InterPro"/>
</dbReference>
<dbReference type="InterPro" id="IPR016032">
    <property type="entry name" value="Sig_transdc_resp-reg_C-effctor"/>
</dbReference>
<dbReference type="CDD" id="cd00383">
    <property type="entry name" value="trans_reg_C"/>
    <property type="match status" value="1"/>
</dbReference>
<reference evidence="6" key="2">
    <citation type="submission" date="2020-09" db="EMBL/GenBank/DDBJ databases">
        <authorList>
            <person name="Sun Q."/>
            <person name="Kim S."/>
        </authorList>
    </citation>
    <scope>NUCLEOTIDE SEQUENCE</scope>
    <source>
        <strain evidence="6">KCTC 22169</strain>
    </source>
</reference>
<dbReference type="GO" id="GO:0000976">
    <property type="term" value="F:transcription cis-regulatory region binding"/>
    <property type="evidence" value="ECO:0007669"/>
    <property type="project" value="TreeGrafter"/>
</dbReference>
<name>A0A918K1D9_9GAMM</name>
<dbReference type="Gene3D" id="6.10.250.690">
    <property type="match status" value="1"/>
</dbReference>
<dbReference type="GO" id="GO:0000156">
    <property type="term" value="F:phosphorelay response regulator activity"/>
    <property type="evidence" value="ECO:0007669"/>
    <property type="project" value="TreeGrafter"/>
</dbReference>
<dbReference type="PROSITE" id="PS50110">
    <property type="entry name" value="RESPONSE_REGULATORY"/>
    <property type="match status" value="1"/>
</dbReference>
<dbReference type="AlphaFoldDB" id="A0A918K1D9"/>
<evidence type="ECO:0000313" key="7">
    <source>
        <dbReference type="Proteomes" id="UP000626148"/>
    </source>
</evidence>
<sequence length="223" mass="25563">MRLLLVEDDVAVVDDLLPRLRRGGYAVEWSDNGLDGDFLAREESFDLVILDLGLPGCSGLDVLTGWRRDGLAVPVLVLTARDTWHERVDGLKAGADDYLGKPFHVEELLARIESIIHRSHGQTPANLRVAGLTLDTDRQTVTDREGRVHCLTGIEFRLLRYMMLHPDRYLSKTELSEHIYEEERLTDSNVIEVYINRLRQRLGRERITNRRGQGYRLTMEQDA</sequence>
<dbReference type="RefSeq" id="WP_189606714.1">
    <property type="nucleotide sequence ID" value="NZ_BMXR01000001.1"/>
</dbReference>
<keyword evidence="7" id="KW-1185">Reference proteome</keyword>
<evidence type="ECO:0000259" key="5">
    <source>
        <dbReference type="PROSITE" id="PS51755"/>
    </source>
</evidence>
<evidence type="ECO:0000256" key="1">
    <source>
        <dbReference type="ARBA" id="ARBA00023125"/>
    </source>
</evidence>
<dbReference type="EMBL" id="BMXR01000001">
    <property type="protein sequence ID" value="GGX39784.1"/>
    <property type="molecule type" value="Genomic_DNA"/>
</dbReference>
<dbReference type="PROSITE" id="PS51755">
    <property type="entry name" value="OMPR_PHOB"/>
    <property type="match status" value="1"/>
</dbReference>
<dbReference type="SUPFAM" id="SSF46894">
    <property type="entry name" value="C-terminal effector domain of the bipartite response regulators"/>
    <property type="match status" value="1"/>
</dbReference>
<comment type="caution">
    <text evidence="6">The sequence shown here is derived from an EMBL/GenBank/DDBJ whole genome shotgun (WGS) entry which is preliminary data.</text>
</comment>
<gene>
    <name evidence="6" type="ORF">GCM10007392_02890</name>
</gene>
<dbReference type="Gene3D" id="1.10.10.10">
    <property type="entry name" value="Winged helix-like DNA-binding domain superfamily/Winged helix DNA-binding domain"/>
    <property type="match status" value="1"/>
</dbReference>
<dbReference type="InterPro" id="IPR011006">
    <property type="entry name" value="CheY-like_superfamily"/>
</dbReference>
<keyword evidence="1 3" id="KW-0238">DNA-binding</keyword>
<accession>A0A918K1D9</accession>
<evidence type="ECO:0000313" key="6">
    <source>
        <dbReference type="EMBL" id="GGX39784.1"/>
    </source>
</evidence>
<dbReference type="SMART" id="SM00862">
    <property type="entry name" value="Trans_reg_C"/>
    <property type="match status" value="1"/>
</dbReference>
<keyword evidence="2" id="KW-0597">Phosphoprotein</keyword>
<dbReference type="InterPro" id="IPR039420">
    <property type="entry name" value="WalR-like"/>
</dbReference>
<dbReference type="Gene3D" id="3.40.50.2300">
    <property type="match status" value="1"/>
</dbReference>
<dbReference type="SMART" id="SM00448">
    <property type="entry name" value="REC"/>
    <property type="match status" value="1"/>
</dbReference>
<dbReference type="PANTHER" id="PTHR48111:SF37">
    <property type="entry name" value="RESPONSE REGULATOR PROTEIN CARR"/>
    <property type="match status" value="1"/>
</dbReference>
<dbReference type="Proteomes" id="UP000626148">
    <property type="component" value="Unassembled WGS sequence"/>
</dbReference>
<dbReference type="GO" id="GO:0005829">
    <property type="term" value="C:cytosol"/>
    <property type="evidence" value="ECO:0007669"/>
    <property type="project" value="TreeGrafter"/>
</dbReference>
<dbReference type="GO" id="GO:0032993">
    <property type="term" value="C:protein-DNA complex"/>
    <property type="evidence" value="ECO:0007669"/>
    <property type="project" value="TreeGrafter"/>
</dbReference>
<dbReference type="Pfam" id="PF00486">
    <property type="entry name" value="Trans_reg_C"/>
    <property type="match status" value="1"/>
</dbReference>
<evidence type="ECO:0000256" key="3">
    <source>
        <dbReference type="PROSITE-ProRule" id="PRU01091"/>
    </source>
</evidence>
<dbReference type="Pfam" id="PF00072">
    <property type="entry name" value="Response_reg"/>
    <property type="match status" value="1"/>
</dbReference>
<dbReference type="InterPro" id="IPR036388">
    <property type="entry name" value="WH-like_DNA-bd_sf"/>
</dbReference>
<evidence type="ECO:0000256" key="2">
    <source>
        <dbReference type="PROSITE-ProRule" id="PRU00169"/>
    </source>
</evidence>
<organism evidence="6 7">
    <name type="scientific">Saccharospirillum salsuginis</name>
    <dbReference type="NCBI Taxonomy" id="418750"/>
    <lineage>
        <taxon>Bacteria</taxon>
        <taxon>Pseudomonadati</taxon>
        <taxon>Pseudomonadota</taxon>
        <taxon>Gammaproteobacteria</taxon>
        <taxon>Oceanospirillales</taxon>
        <taxon>Saccharospirillaceae</taxon>
        <taxon>Saccharospirillum</taxon>
    </lineage>
</organism>
<dbReference type="PANTHER" id="PTHR48111">
    <property type="entry name" value="REGULATOR OF RPOS"/>
    <property type="match status" value="1"/>
</dbReference>
<feature type="domain" description="OmpR/PhoB-type" evidence="5">
    <location>
        <begin position="124"/>
        <end position="219"/>
    </location>
</feature>
<feature type="DNA-binding region" description="OmpR/PhoB-type" evidence="3">
    <location>
        <begin position="124"/>
        <end position="219"/>
    </location>
</feature>
<dbReference type="InterPro" id="IPR001867">
    <property type="entry name" value="OmpR/PhoB-type_DNA-bd"/>
</dbReference>
<protein>
    <submittedName>
        <fullName evidence="6">DNA-binding response regulator</fullName>
    </submittedName>
</protein>
<dbReference type="SUPFAM" id="SSF52172">
    <property type="entry name" value="CheY-like"/>
    <property type="match status" value="1"/>
</dbReference>
<dbReference type="InterPro" id="IPR001789">
    <property type="entry name" value="Sig_transdc_resp-reg_receiver"/>
</dbReference>
<proteinExistence type="predicted"/>
<reference evidence="6" key="1">
    <citation type="journal article" date="2014" name="Int. J. Syst. Evol. Microbiol.">
        <title>Complete genome sequence of Corynebacterium casei LMG S-19264T (=DSM 44701T), isolated from a smear-ripened cheese.</title>
        <authorList>
            <consortium name="US DOE Joint Genome Institute (JGI-PGF)"/>
            <person name="Walter F."/>
            <person name="Albersmeier A."/>
            <person name="Kalinowski J."/>
            <person name="Ruckert C."/>
        </authorList>
    </citation>
    <scope>NUCLEOTIDE SEQUENCE</scope>
    <source>
        <strain evidence="6">KCTC 22169</strain>
    </source>
</reference>